<dbReference type="STRING" id="6573.A0A210PZV8"/>
<dbReference type="GO" id="GO:0006397">
    <property type="term" value="P:mRNA processing"/>
    <property type="evidence" value="ECO:0007669"/>
    <property type="project" value="UniProtKB-KW"/>
</dbReference>
<dbReference type="CDD" id="cd06133">
    <property type="entry name" value="ERI-1_3'hExo_like"/>
    <property type="match status" value="1"/>
</dbReference>
<keyword evidence="2" id="KW-0507">mRNA processing</keyword>
<dbReference type="GO" id="GO:0003723">
    <property type="term" value="F:RNA binding"/>
    <property type="evidence" value="ECO:0007669"/>
    <property type="project" value="UniProtKB-UniRule"/>
</dbReference>
<evidence type="ECO:0000256" key="2">
    <source>
        <dbReference type="ARBA" id="ARBA00022664"/>
    </source>
</evidence>
<evidence type="ECO:0000256" key="1">
    <source>
        <dbReference type="ARBA" id="ARBA00008866"/>
    </source>
</evidence>
<evidence type="ECO:0000256" key="4">
    <source>
        <dbReference type="ARBA" id="ARBA00022884"/>
    </source>
</evidence>
<evidence type="ECO:0000259" key="7">
    <source>
        <dbReference type="PROSITE" id="PS50102"/>
    </source>
</evidence>
<dbReference type="InterPro" id="IPR035979">
    <property type="entry name" value="RBD_domain_sf"/>
</dbReference>
<dbReference type="InterPro" id="IPR036397">
    <property type="entry name" value="RNaseH_sf"/>
</dbReference>
<organism evidence="8 9">
    <name type="scientific">Mizuhopecten yessoensis</name>
    <name type="common">Japanese scallop</name>
    <name type="synonym">Patinopecten yessoensis</name>
    <dbReference type="NCBI Taxonomy" id="6573"/>
    <lineage>
        <taxon>Eukaryota</taxon>
        <taxon>Metazoa</taxon>
        <taxon>Spiralia</taxon>
        <taxon>Lophotrochozoa</taxon>
        <taxon>Mollusca</taxon>
        <taxon>Bivalvia</taxon>
        <taxon>Autobranchia</taxon>
        <taxon>Pteriomorphia</taxon>
        <taxon>Pectinida</taxon>
        <taxon>Pectinoidea</taxon>
        <taxon>Pectinidae</taxon>
        <taxon>Mizuhopecten</taxon>
    </lineage>
</organism>
<protein>
    <submittedName>
        <fullName evidence="8">Epithelial splicing regulatory protein 1</fullName>
    </submittedName>
</protein>
<dbReference type="InterPro" id="IPR050666">
    <property type="entry name" value="ESRP"/>
</dbReference>
<keyword evidence="4 6" id="KW-0694">RNA-binding</keyword>
<reference evidence="8 9" key="1">
    <citation type="journal article" date="2017" name="Nat. Ecol. Evol.">
        <title>Scallop genome provides insights into evolution of bilaterian karyotype and development.</title>
        <authorList>
            <person name="Wang S."/>
            <person name="Zhang J."/>
            <person name="Jiao W."/>
            <person name="Li J."/>
            <person name="Xun X."/>
            <person name="Sun Y."/>
            <person name="Guo X."/>
            <person name="Huan P."/>
            <person name="Dong B."/>
            <person name="Zhang L."/>
            <person name="Hu X."/>
            <person name="Sun X."/>
            <person name="Wang J."/>
            <person name="Zhao C."/>
            <person name="Wang Y."/>
            <person name="Wang D."/>
            <person name="Huang X."/>
            <person name="Wang R."/>
            <person name="Lv J."/>
            <person name="Li Y."/>
            <person name="Zhang Z."/>
            <person name="Liu B."/>
            <person name="Lu W."/>
            <person name="Hui Y."/>
            <person name="Liang J."/>
            <person name="Zhou Z."/>
            <person name="Hou R."/>
            <person name="Li X."/>
            <person name="Liu Y."/>
            <person name="Li H."/>
            <person name="Ning X."/>
            <person name="Lin Y."/>
            <person name="Zhao L."/>
            <person name="Xing Q."/>
            <person name="Dou J."/>
            <person name="Li Y."/>
            <person name="Mao J."/>
            <person name="Guo H."/>
            <person name="Dou H."/>
            <person name="Li T."/>
            <person name="Mu C."/>
            <person name="Jiang W."/>
            <person name="Fu Q."/>
            <person name="Fu X."/>
            <person name="Miao Y."/>
            <person name="Liu J."/>
            <person name="Yu Q."/>
            <person name="Li R."/>
            <person name="Liao H."/>
            <person name="Li X."/>
            <person name="Kong Y."/>
            <person name="Jiang Z."/>
            <person name="Chourrout D."/>
            <person name="Li R."/>
            <person name="Bao Z."/>
        </authorList>
    </citation>
    <scope>NUCLEOTIDE SEQUENCE [LARGE SCALE GENOMIC DNA]</scope>
    <source>
        <strain evidence="8 9">PY_sf001</strain>
    </source>
</reference>
<dbReference type="GO" id="GO:0008380">
    <property type="term" value="P:RNA splicing"/>
    <property type="evidence" value="ECO:0007669"/>
    <property type="project" value="UniProtKB-KW"/>
</dbReference>
<dbReference type="PROSITE" id="PS50102">
    <property type="entry name" value="RRM"/>
    <property type="match status" value="1"/>
</dbReference>
<dbReference type="InterPro" id="IPR047201">
    <property type="entry name" value="ERI-1_3'hExo-like"/>
</dbReference>
<dbReference type="InterPro" id="IPR000504">
    <property type="entry name" value="RRM_dom"/>
</dbReference>
<sequence length="730" mass="81209">MAASHLLICFCATAGKNGEDLGVDEQQIVVFVSLLFDVTNCKVVAVQHQYVRPQPTELSETILTEDCKLETGLDEDAIKNSQPLEHVLDEFERFLSAKGVHPENGGKSFCLLTDGQSHLRQCLHPEASNKNVTIPSYFNKFFDLRKQFRKFYKTDNIHNIKSMIDYLGLQEDHSVEYGVRQVQEMAGIVQRLINDGHTFVEPDVINERLEPGICSKSDIVDDNTVVRARGLPWQSSDQDIARFFKGLNIAKGGVALCLSPQGRRNGEALVRFQDGEHRDLALKRHKHHIGQRYIEVYKASGKDFVDVAGGSNTEAQAFLSRGGQVIIRMRGLPFTSTSQQVLEFFAREPNPCTVLDGEDGILFVHYPDGRSTGDAFVLLASEDEASNALKKHREIMGTRYIELFKSTTAEVQQVLNRSMDPRNPEPLETQLPPLIAQIPQQTALPYIPQNMITSGTKRDCVRLRNLPSVAQVTDILNFLGEFSQFIVYQGVHMVYTAQGEPSGEAFIQMDSEEAAQLTTLNRYKKAMIFGQKKRIIDVIQCSGEDMNLVLTSGIGGFPPAMQQATLAPQPHTQLLQRQLISQAIHPAPTMIPTSALTTPSLSYAHLPQPFQTAFPPATMPTMQPRPAYYPPIIYWYPSPPISPQTIVSQTGPCPVVLRGIPFNTSMQDLMNFFGGFPEVTPESIQLQALPDGRPNGEAVVTFVTRGEAERAIIQLNKNTIGNCVIDLFLV</sequence>
<dbReference type="SMART" id="SM00360">
    <property type="entry name" value="RRM"/>
    <property type="match status" value="4"/>
</dbReference>
<dbReference type="FunFam" id="3.30.70.330:FF:000041">
    <property type="entry name" value="Epithelial splicing regulatory protein 1"/>
    <property type="match status" value="1"/>
</dbReference>
<dbReference type="SUPFAM" id="SSF54928">
    <property type="entry name" value="RNA-binding domain, RBD"/>
    <property type="match status" value="4"/>
</dbReference>
<comment type="similarity">
    <text evidence="1">Belongs to the ESRP family.</text>
</comment>
<dbReference type="PANTHER" id="PTHR13976">
    <property type="entry name" value="HETEROGENEOUS NUCLEAR RIBONUCLEOPROTEIN-RELATED"/>
    <property type="match status" value="1"/>
</dbReference>
<evidence type="ECO:0000256" key="5">
    <source>
        <dbReference type="ARBA" id="ARBA00023187"/>
    </source>
</evidence>
<dbReference type="InterPro" id="IPR012337">
    <property type="entry name" value="RNaseH-like_sf"/>
</dbReference>
<comment type="caution">
    <text evidence="8">The sequence shown here is derived from an EMBL/GenBank/DDBJ whole genome shotgun (WGS) entry which is preliminary data.</text>
</comment>
<dbReference type="InterPro" id="IPR012677">
    <property type="entry name" value="Nucleotide-bd_a/b_plait_sf"/>
</dbReference>
<evidence type="ECO:0000256" key="3">
    <source>
        <dbReference type="ARBA" id="ARBA00022737"/>
    </source>
</evidence>
<dbReference type="Proteomes" id="UP000242188">
    <property type="component" value="Unassembled WGS sequence"/>
</dbReference>
<dbReference type="Pfam" id="PF00076">
    <property type="entry name" value="RRM_1"/>
    <property type="match status" value="1"/>
</dbReference>
<dbReference type="EMBL" id="NEDP02005324">
    <property type="protein sequence ID" value="OWF42033.1"/>
    <property type="molecule type" value="Genomic_DNA"/>
</dbReference>
<proteinExistence type="inferred from homology"/>
<gene>
    <name evidence="8" type="ORF">KP79_PYT13722</name>
</gene>
<dbReference type="Gene3D" id="3.30.420.10">
    <property type="entry name" value="Ribonuclease H-like superfamily/Ribonuclease H"/>
    <property type="match status" value="1"/>
</dbReference>
<evidence type="ECO:0000256" key="6">
    <source>
        <dbReference type="PROSITE-ProRule" id="PRU00176"/>
    </source>
</evidence>
<keyword evidence="3" id="KW-0677">Repeat</keyword>
<keyword evidence="9" id="KW-1185">Reference proteome</keyword>
<evidence type="ECO:0000313" key="8">
    <source>
        <dbReference type="EMBL" id="OWF42033.1"/>
    </source>
</evidence>
<dbReference type="GO" id="GO:0000175">
    <property type="term" value="F:3'-5'-RNA exonuclease activity"/>
    <property type="evidence" value="ECO:0007669"/>
    <property type="project" value="InterPro"/>
</dbReference>
<feature type="domain" description="RRM" evidence="7">
    <location>
        <begin position="653"/>
        <end position="730"/>
    </location>
</feature>
<accession>A0A210PZV8</accession>
<name>A0A210PZV8_MIZYE</name>
<dbReference type="AlphaFoldDB" id="A0A210PZV8"/>
<evidence type="ECO:0000313" key="9">
    <source>
        <dbReference type="Proteomes" id="UP000242188"/>
    </source>
</evidence>
<dbReference type="OrthoDB" id="431068at2759"/>
<dbReference type="Gene3D" id="3.30.70.330">
    <property type="match status" value="4"/>
</dbReference>
<dbReference type="SUPFAM" id="SSF53098">
    <property type="entry name" value="Ribonuclease H-like"/>
    <property type="match status" value="1"/>
</dbReference>
<keyword evidence="5" id="KW-0508">mRNA splicing</keyword>